<dbReference type="EMBL" id="FOBC01000026">
    <property type="protein sequence ID" value="SEM11270.1"/>
    <property type="molecule type" value="Genomic_DNA"/>
</dbReference>
<evidence type="ECO:0000313" key="1">
    <source>
        <dbReference type="EMBL" id="SEM11270.1"/>
    </source>
</evidence>
<accession>A0A1H7VQ13</accession>
<dbReference type="AlphaFoldDB" id="A0A1H7VQ13"/>
<organism evidence="1 2">
    <name type="scientific">Halomonas daqiaonensis</name>
    <dbReference type="NCBI Taxonomy" id="650850"/>
    <lineage>
        <taxon>Bacteria</taxon>
        <taxon>Pseudomonadati</taxon>
        <taxon>Pseudomonadota</taxon>
        <taxon>Gammaproteobacteria</taxon>
        <taxon>Oceanospirillales</taxon>
        <taxon>Halomonadaceae</taxon>
        <taxon>Halomonas</taxon>
    </lineage>
</organism>
<name>A0A1H7VQ13_9GAMM</name>
<keyword evidence="2" id="KW-1185">Reference proteome</keyword>
<gene>
    <name evidence="1" type="ORF">SAMN04488129_12637</name>
</gene>
<evidence type="ECO:0000313" key="2">
    <source>
        <dbReference type="Proteomes" id="UP000198807"/>
    </source>
</evidence>
<proteinExistence type="predicted"/>
<reference evidence="2" key="1">
    <citation type="submission" date="2016-10" db="EMBL/GenBank/DDBJ databases">
        <authorList>
            <person name="Varghese N."/>
            <person name="Submissions S."/>
        </authorList>
    </citation>
    <scope>NUCLEOTIDE SEQUENCE [LARGE SCALE GENOMIC DNA]</scope>
    <source>
        <strain evidence="2">CGMCC 1.9150</strain>
    </source>
</reference>
<dbReference type="Proteomes" id="UP000198807">
    <property type="component" value="Unassembled WGS sequence"/>
</dbReference>
<sequence>MRSFLSTAVKQGLAAHTALEQLFAGEVPTFMRQDDLNQAA</sequence>
<protein>
    <submittedName>
        <fullName evidence="1">Uncharacterized protein</fullName>
    </submittedName>
</protein>